<proteinExistence type="predicted"/>
<evidence type="ECO:0000313" key="6">
    <source>
        <dbReference type="Proteomes" id="UP000809349"/>
    </source>
</evidence>
<dbReference type="InterPro" id="IPR002123">
    <property type="entry name" value="Plipid/glycerol_acylTrfase"/>
</dbReference>
<sequence>MQTTIFDTPVVNTAMRALSRVALRLTGWRIDGMTPEQIAAYPKYVLIAAPHTSNWDFPVTLMVAFELRLRVYWMAKASLFAGPLGPIARWLGGIPVDRNASSNLVQKTVDAFAARERLAVIVAPEGTRGKVTHWKTGFYHIAHGAGVPIGLAYLDYSRKVGGIGKMYTTSGDIEADMVDIRAFYSGVKGKHRQQFDADSVRRR</sequence>
<comment type="pathway">
    <text evidence="1">Lipid metabolism.</text>
</comment>
<comment type="caution">
    <text evidence="5">The sequence shown here is derived from an EMBL/GenBank/DDBJ whole genome shotgun (WGS) entry which is preliminary data.</text>
</comment>
<keyword evidence="6" id="KW-1185">Reference proteome</keyword>
<evidence type="ECO:0000313" key="5">
    <source>
        <dbReference type="EMBL" id="MBZ2206654.1"/>
    </source>
</evidence>
<dbReference type="EMBL" id="JAFBIL020000002">
    <property type="protein sequence ID" value="MBZ2206654.1"/>
    <property type="molecule type" value="Genomic_DNA"/>
</dbReference>
<accession>A0ABS7SKK6</accession>
<evidence type="ECO:0000259" key="4">
    <source>
        <dbReference type="SMART" id="SM00563"/>
    </source>
</evidence>
<evidence type="ECO:0000256" key="1">
    <source>
        <dbReference type="ARBA" id="ARBA00005189"/>
    </source>
</evidence>
<dbReference type="Proteomes" id="UP000809349">
    <property type="component" value="Unassembled WGS sequence"/>
</dbReference>
<reference evidence="5 6" key="1">
    <citation type="submission" date="2021-08" db="EMBL/GenBank/DDBJ databases">
        <title>Massilia sp. R798.</title>
        <authorList>
            <person name="Baek J.H."/>
            <person name="Jung H.S."/>
            <person name="Kim K.R."/>
            <person name="Jeon C.O."/>
        </authorList>
    </citation>
    <scope>NUCLEOTIDE SEQUENCE [LARGE SCALE GENOMIC DNA]</scope>
    <source>
        <strain evidence="5 6">R798</strain>
    </source>
</reference>
<dbReference type="CDD" id="cd07988">
    <property type="entry name" value="LPLAT_ABO13168-like"/>
    <property type="match status" value="1"/>
</dbReference>
<evidence type="ECO:0000256" key="2">
    <source>
        <dbReference type="ARBA" id="ARBA00022679"/>
    </source>
</evidence>
<dbReference type="SUPFAM" id="SSF69593">
    <property type="entry name" value="Glycerol-3-phosphate (1)-acyltransferase"/>
    <property type="match status" value="1"/>
</dbReference>
<feature type="domain" description="Phospholipid/glycerol acyltransferase" evidence="4">
    <location>
        <begin position="45"/>
        <end position="154"/>
    </location>
</feature>
<evidence type="ECO:0000256" key="3">
    <source>
        <dbReference type="ARBA" id="ARBA00023315"/>
    </source>
</evidence>
<dbReference type="PANTHER" id="PTHR10434">
    <property type="entry name" value="1-ACYL-SN-GLYCEROL-3-PHOSPHATE ACYLTRANSFERASE"/>
    <property type="match status" value="1"/>
</dbReference>
<organism evidence="5 6">
    <name type="scientific">Massilia soli</name>
    <dbReference type="NCBI Taxonomy" id="2792854"/>
    <lineage>
        <taxon>Bacteria</taxon>
        <taxon>Pseudomonadati</taxon>
        <taxon>Pseudomonadota</taxon>
        <taxon>Betaproteobacteria</taxon>
        <taxon>Burkholderiales</taxon>
        <taxon>Oxalobacteraceae</taxon>
        <taxon>Telluria group</taxon>
        <taxon>Massilia</taxon>
    </lineage>
</organism>
<dbReference type="RefSeq" id="WP_223466743.1">
    <property type="nucleotide sequence ID" value="NZ_JAFBIL020000002.1"/>
</dbReference>
<gene>
    <name evidence="5" type="ORF">I4X03_005220</name>
</gene>
<keyword evidence="3 5" id="KW-0012">Acyltransferase</keyword>
<dbReference type="SMART" id="SM00563">
    <property type="entry name" value="PlsC"/>
    <property type="match status" value="1"/>
</dbReference>
<protein>
    <submittedName>
        <fullName evidence="5">Lysophospholipid acyltransferase family protein</fullName>
    </submittedName>
</protein>
<name>A0ABS7SKK6_9BURK</name>
<dbReference type="PANTHER" id="PTHR10434:SF9">
    <property type="entry name" value="PHOSPHOLIPID_GLYCEROL ACYLTRANSFERASE DOMAIN-CONTAINING PROTEIN"/>
    <property type="match status" value="1"/>
</dbReference>
<keyword evidence="2" id="KW-0808">Transferase</keyword>
<dbReference type="Pfam" id="PF01553">
    <property type="entry name" value="Acyltransferase"/>
    <property type="match status" value="1"/>
</dbReference>
<dbReference type="GO" id="GO:0016746">
    <property type="term" value="F:acyltransferase activity"/>
    <property type="evidence" value="ECO:0007669"/>
    <property type="project" value="UniProtKB-KW"/>
</dbReference>